<name>A0AB40BA37_DIOCR</name>
<dbReference type="AlphaFoldDB" id="A0AB40BA37"/>
<organism evidence="8 9">
    <name type="scientific">Dioscorea cayennensis subsp. rotundata</name>
    <name type="common">White Guinea yam</name>
    <name type="synonym">Dioscorea rotundata</name>
    <dbReference type="NCBI Taxonomy" id="55577"/>
    <lineage>
        <taxon>Eukaryota</taxon>
        <taxon>Viridiplantae</taxon>
        <taxon>Streptophyta</taxon>
        <taxon>Embryophyta</taxon>
        <taxon>Tracheophyta</taxon>
        <taxon>Spermatophyta</taxon>
        <taxon>Magnoliopsida</taxon>
        <taxon>Liliopsida</taxon>
        <taxon>Dioscoreales</taxon>
        <taxon>Dioscoreaceae</taxon>
        <taxon>Dioscorea</taxon>
    </lineage>
</organism>
<accession>A0AB40BA37</accession>
<evidence type="ECO:0000259" key="7">
    <source>
        <dbReference type="Pfam" id="PF14380"/>
    </source>
</evidence>
<evidence type="ECO:0000256" key="3">
    <source>
        <dbReference type="ARBA" id="ARBA00023180"/>
    </source>
</evidence>
<keyword evidence="2 5" id="KW-0732">Signal</keyword>
<evidence type="ECO:0000256" key="1">
    <source>
        <dbReference type="ARBA" id="ARBA00004167"/>
    </source>
</evidence>
<feature type="domain" description="Wall-associated receptor kinase C-terminal" evidence="7">
    <location>
        <begin position="195"/>
        <end position="268"/>
    </location>
</feature>
<dbReference type="GeneID" id="120260154"/>
<keyword evidence="4" id="KW-0812">Transmembrane</keyword>
<reference evidence="9" key="1">
    <citation type="submission" date="2025-08" db="UniProtKB">
        <authorList>
            <consortium name="RefSeq"/>
        </authorList>
    </citation>
    <scope>IDENTIFICATION</scope>
</reference>
<comment type="subcellular location">
    <subcellularLocation>
        <location evidence="1">Membrane</location>
        <topology evidence="1">Single-pass membrane protein</topology>
    </subcellularLocation>
</comment>
<feature type="chain" id="PRO_5044239287" evidence="5">
    <location>
        <begin position="28"/>
        <end position="427"/>
    </location>
</feature>
<dbReference type="InterPro" id="IPR025287">
    <property type="entry name" value="WAK_GUB"/>
</dbReference>
<keyword evidence="4" id="KW-1133">Transmembrane helix</keyword>
<feature type="transmembrane region" description="Helical" evidence="4">
    <location>
        <begin position="290"/>
        <end position="313"/>
    </location>
</feature>
<feature type="signal peptide" evidence="5">
    <location>
        <begin position="1"/>
        <end position="27"/>
    </location>
</feature>
<keyword evidence="4" id="KW-0472">Membrane</keyword>
<dbReference type="RefSeq" id="XP_039123528.1">
    <property type="nucleotide sequence ID" value="XM_039267594.1"/>
</dbReference>
<keyword evidence="3" id="KW-0325">Glycoprotein</keyword>
<feature type="domain" description="Wall-associated receptor kinase galacturonan-binding" evidence="6">
    <location>
        <begin position="49"/>
        <end position="111"/>
    </location>
</feature>
<dbReference type="Pfam" id="PF13947">
    <property type="entry name" value="GUB_WAK_bind"/>
    <property type="match status" value="1"/>
</dbReference>
<evidence type="ECO:0000313" key="8">
    <source>
        <dbReference type="Proteomes" id="UP001515500"/>
    </source>
</evidence>
<dbReference type="PANTHER" id="PTHR33138">
    <property type="entry name" value="OS01G0690200 PROTEIN"/>
    <property type="match status" value="1"/>
</dbReference>
<evidence type="ECO:0000313" key="9">
    <source>
        <dbReference type="RefSeq" id="XP_039123528.1"/>
    </source>
</evidence>
<dbReference type="Proteomes" id="UP001515500">
    <property type="component" value="Chromosome 5"/>
</dbReference>
<dbReference type="Pfam" id="PF14380">
    <property type="entry name" value="WAK_assoc"/>
    <property type="match status" value="1"/>
</dbReference>
<dbReference type="InterPro" id="IPR032872">
    <property type="entry name" value="WAK_assoc_C"/>
</dbReference>
<dbReference type="GO" id="GO:0030247">
    <property type="term" value="F:polysaccharide binding"/>
    <property type="evidence" value="ECO:0007669"/>
    <property type="project" value="InterPro"/>
</dbReference>
<sequence>MKMNPTSYWGSLLQALFPLLLFSYSFAQPSLALDTTEQYLECNATRMLTCGDIHTEIKFPFWTEDRLDYCGHPGYQLTCDPENKTLSMNIGDKSYHVRERIDYENQSLALIDADLSAAVTTTSFCRPEKITNTTISSLESSFLIYGDNDTNVTLYLNCSISTILNLNKFFPIPCTSYFPDFFGQKAFFTLAKEQIEIPENEQCNATVLIPVYDQFNLGDFITGAKNFSDVMKAGFGVKWTIGQDWCDKCTKSGGLCGSNDINPACFCPVGMTIGTICSHGKNRTVMNKHIIIGVVSGVGIILALCCLYLYCWFRRKRQQHSSSTLYEEEAVVAQISSSPVKIRSKAYEKAEIKKMEAKSTQFTGNRVLPLNRRDGDVQSFIVAGCWRLQLRKSEVKCLHSLDTRNPQSTLVCQLKSLMLKSGQIASI</sequence>
<evidence type="ECO:0000256" key="2">
    <source>
        <dbReference type="ARBA" id="ARBA00022729"/>
    </source>
</evidence>
<protein>
    <submittedName>
        <fullName evidence="9">LEAF RUST 10 DISEASE-RESISTANCE LOCUS RECEPTOR-LIKE PROTEIN KINASE-like 1.2</fullName>
    </submittedName>
</protein>
<dbReference type="GO" id="GO:0016020">
    <property type="term" value="C:membrane"/>
    <property type="evidence" value="ECO:0007669"/>
    <property type="project" value="UniProtKB-SubCell"/>
</dbReference>
<evidence type="ECO:0000256" key="5">
    <source>
        <dbReference type="SAM" id="SignalP"/>
    </source>
</evidence>
<evidence type="ECO:0000256" key="4">
    <source>
        <dbReference type="SAM" id="Phobius"/>
    </source>
</evidence>
<dbReference type="PANTHER" id="PTHR33138:SF75">
    <property type="entry name" value="WALL-ASSOCIATED RECEPTOR KINASE GALACTURONAN-BINDING DOMAIN-CONTAINING PROTEIN"/>
    <property type="match status" value="1"/>
</dbReference>
<evidence type="ECO:0000259" key="6">
    <source>
        <dbReference type="Pfam" id="PF13947"/>
    </source>
</evidence>
<keyword evidence="8" id="KW-1185">Reference proteome</keyword>
<gene>
    <name evidence="9" type="primary">LOC120260154</name>
</gene>
<proteinExistence type="predicted"/>